<evidence type="ECO:0000256" key="1">
    <source>
        <dbReference type="ARBA" id="ARBA00015518"/>
    </source>
</evidence>
<proteinExistence type="predicted"/>
<dbReference type="InterPro" id="IPR037171">
    <property type="entry name" value="NagB/RpiA_transferase-like"/>
</dbReference>
<dbReference type="SUPFAM" id="SSF100950">
    <property type="entry name" value="NagB/RpiA/CoA transferase-like"/>
    <property type="match status" value="1"/>
</dbReference>
<dbReference type="PANTHER" id="PTHR13017">
    <property type="entry name" value="5-FORMYLTETRAHYDROFOLATE CYCLO-LIGASE-RELATED"/>
    <property type="match status" value="1"/>
</dbReference>
<dbReference type="GO" id="GO:0005737">
    <property type="term" value="C:cytoplasm"/>
    <property type="evidence" value="ECO:0007669"/>
    <property type="project" value="TreeGrafter"/>
</dbReference>
<keyword evidence="2" id="KW-0694">RNA-binding</keyword>
<dbReference type="Gene3D" id="3.40.50.10420">
    <property type="entry name" value="NagB/RpiA/CoA transferase-like"/>
    <property type="match status" value="1"/>
</dbReference>
<protein>
    <recommendedName>
        <fullName evidence="1">Methenyltetrahydrofolate synthase domain-containing protein</fullName>
    </recommendedName>
</protein>
<dbReference type="InterPro" id="IPR024185">
    <property type="entry name" value="FTHF_cligase-like_sf"/>
</dbReference>
<dbReference type="Proteomes" id="UP000694700">
    <property type="component" value="Unplaced"/>
</dbReference>
<evidence type="ECO:0000313" key="3">
    <source>
        <dbReference type="Ensembl" id="ENSCCRP00015064215.1"/>
    </source>
</evidence>
<organism evidence="3 4">
    <name type="scientific">Cyprinus carpio</name>
    <name type="common">Common carp</name>
    <dbReference type="NCBI Taxonomy" id="7962"/>
    <lineage>
        <taxon>Eukaryota</taxon>
        <taxon>Metazoa</taxon>
        <taxon>Chordata</taxon>
        <taxon>Craniata</taxon>
        <taxon>Vertebrata</taxon>
        <taxon>Euteleostomi</taxon>
        <taxon>Actinopterygii</taxon>
        <taxon>Neopterygii</taxon>
        <taxon>Teleostei</taxon>
        <taxon>Ostariophysi</taxon>
        <taxon>Cypriniformes</taxon>
        <taxon>Cyprinidae</taxon>
        <taxon>Cyprininae</taxon>
        <taxon>Cyprinus</taxon>
    </lineage>
</organism>
<evidence type="ECO:0000313" key="4">
    <source>
        <dbReference type="Proteomes" id="UP000694700"/>
    </source>
</evidence>
<accession>A0A8C1WAU0</accession>
<dbReference type="Ensembl" id="ENSCCRT00015066328.1">
    <property type="protein sequence ID" value="ENSCCRP00015064215.1"/>
    <property type="gene ID" value="ENSCCRG00015026162.1"/>
</dbReference>
<dbReference type="FunFam" id="3.40.50.10420:FF:000001">
    <property type="entry name" value="Methenyltetrahydrofolate synthase domain-containing protein"/>
    <property type="match status" value="1"/>
</dbReference>
<sequence length="347" mass="38998">KNLASFPRPVHNRIPNFKEATCACNRLPDLPKFRSSRVIKVNPDRPQEQARFITLEARKTLLVPTPRLKTGLFNRIITPKGATRKELHVCSTSQGVKEMSVPVGLDDKVQVDLVVVGSVAVSNKGYRIGKGEGFADMEYAMMACMGAVCESTVVVTIVHDCQVVDIPEELTESHDLTVDFILTPTRIIKTECTHPKPQGIIWSKLHTEILKKIPILKKLRTLEQEAGKDVALKTTPAEEDQTKKSKELKWQPNCHPKAELCAGFECKFPKTYVTTISLSNIPARLRVSELKSLLREHVAVPLRISWKGTKHRVFLLYSDDTVSIIRVLLLNTHLLINTLIKYSLIIL</sequence>
<dbReference type="Pfam" id="PF01812">
    <property type="entry name" value="5-FTHF_cyc-lig"/>
    <property type="match status" value="1"/>
</dbReference>
<evidence type="ECO:0000256" key="2">
    <source>
        <dbReference type="ARBA" id="ARBA00022884"/>
    </source>
</evidence>
<dbReference type="AlphaFoldDB" id="A0A8C1WAU0"/>
<dbReference type="InterPro" id="IPR002698">
    <property type="entry name" value="FTHF_cligase"/>
</dbReference>
<name>A0A8C1WAU0_CYPCA</name>
<dbReference type="GO" id="GO:0003723">
    <property type="term" value="F:RNA binding"/>
    <property type="evidence" value="ECO:0007669"/>
    <property type="project" value="UniProtKB-KW"/>
</dbReference>
<reference evidence="3" key="1">
    <citation type="submission" date="2025-08" db="UniProtKB">
        <authorList>
            <consortium name="Ensembl"/>
        </authorList>
    </citation>
    <scope>IDENTIFICATION</scope>
</reference>
<dbReference type="PANTHER" id="PTHR13017:SF0">
    <property type="entry name" value="METHENYLTETRAHYDROFOLATE SYNTHASE DOMAIN-CONTAINING PROTEIN"/>
    <property type="match status" value="1"/>
</dbReference>